<dbReference type="InterPro" id="IPR024370">
    <property type="entry name" value="PBP_domain"/>
</dbReference>
<evidence type="ECO:0000259" key="3">
    <source>
        <dbReference type="Pfam" id="PF12849"/>
    </source>
</evidence>
<dbReference type="PANTHER" id="PTHR30570:SF1">
    <property type="entry name" value="PHOSPHATE-BINDING PROTEIN PSTS"/>
    <property type="match status" value="1"/>
</dbReference>
<accession>A0A918PTI0</accession>
<evidence type="ECO:0000313" key="5">
    <source>
        <dbReference type="Proteomes" id="UP000662572"/>
    </source>
</evidence>
<reference evidence="4" key="2">
    <citation type="submission" date="2020-09" db="EMBL/GenBank/DDBJ databases">
        <authorList>
            <person name="Sun Q."/>
            <person name="Kim S."/>
        </authorList>
    </citation>
    <scope>NUCLEOTIDE SEQUENCE</scope>
    <source>
        <strain evidence="4">KCTC 32296</strain>
    </source>
</reference>
<evidence type="ECO:0000313" key="4">
    <source>
        <dbReference type="EMBL" id="GGZ20732.1"/>
    </source>
</evidence>
<dbReference type="Gene3D" id="3.40.190.10">
    <property type="entry name" value="Periplasmic binding protein-like II"/>
    <property type="match status" value="2"/>
</dbReference>
<sequence>MYKPLLSLSVAMLISMSPVSASAQMQRDYVWAAGSSTVFPFATRVAEYYMRKYGTKAPKIESLGTGGGIKLFCSGLGGSTPDVANASRPMKPSEYEMCQKNGVGEIIELQIGYDGVVIAMNKQNPDYDFRLDMLYLALSKDVLRYGAFDPNPYVRWNQISAGLPDRKILVYGPPSTSGTRDAFVELGMESGGAAYPLLRDIKTRNEKRFKQLTGSIREDGRYVNAGENDNATLSVLTKTPDSLGVFGYSFYEENKDKVKVAKIDGVMPTPTDIASGRYPLARSLFIYVKKAHLKFVPGLEGYMNEFVSDAAAGKGGYLKGRGLIALDDSLHDKVKQAARTQVVMAAPDSH</sequence>
<evidence type="ECO:0000256" key="2">
    <source>
        <dbReference type="SAM" id="SignalP"/>
    </source>
</evidence>
<dbReference type="PANTHER" id="PTHR30570">
    <property type="entry name" value="PERIPLASMIC PHOSPHATE BINDING COMPONENT OF PHOSPHATE ABC TRANSPORTER"/>
    <property type="match status" value="1"/>
</dbReference>
<gene>
    <name evidence="4" type="ORF">GCM10011273_01680</name>
</gene>
<organism evidence="4 5">
    <name type="scientific">Asticcacaulis endophyticus</name>
    <dbReference type="NCBI Taxonomy" id="1395890"/>
    <lineage>
        <taxon>Bacteria</taxon>
        <taxon>Pseudomonadati</taxon>
        <taxon>Pseudomonadota</taxon>
        <taxon>Alphaproteobacteria</taxon>
        <taxon>Caulobacterales</taxon>
        <taxon>Caulobacteraceae</taxon>
        <taxon>Asticcacaulis</taxon>
    </lineage>
</organism>
<dbReference type="AlphaFoldDB" id="A0A918PTI0"/>
<comment type="caution">
    <text evidence="4">The sequence shown here is derived from an EMBL/GenBank/DDBJ whole genome shotgun (WGS) entry which is preliminary data.</text>
</comment>
<feature type="chain" id="PRO_5037203263" evidence="2">
    <location>
        <begin position="24"/>
        <end position="350"/>
    </location>
</feature>
<evidence type="ECO:0000256" key="1">
    <source>
        <dbReference type="ARBA" id="ARBA00022729"/>
    </source>
</evidence>
<dbReference type="EMBL" id="BMZB01000001">
    <property type="protein sequence ID" value="GGZ20732.1"/>
    <property type="molecule type" value="Genomic_DNA"/>
</dbReference>
<dbReference type="Pfam" id="PF12849">
    <property type="entry name" value="PBP_like_2"/>
    <property type="match status" value="1"/>
</dbReference>
<protein>
    <submittedName>
        <fullName evidence="4">Phosphate ABC transporter substrate-binding protein</fullName>
    </submittedName>
</protein>
<dbReference type="InterPro" id="IPR050811">
    <property type="entry name" value="Phosphate_ABC_transporter"/>
</dbReference>
<proteinExistence type="predicted"/>
<keyword evidence="1 2" id="KW-0732">Signal</keyword>
<name>A0A918PTI0_9CAUL</name>
<dbReference type="CDD" id="cd13654">
    <property type="entry name" value="PBP2_phosphate_like_2"/>
    <property type="match status" value="1"/>
</dbReference>
<feature type="domain" description="PBP" evidence="3">
    <location>
        <begin position="23"/>
        <end position="309"/>
    </location>
</feature>
<dbReference type="SUPFAM" id="SSF53850">
    <property type="entry name" value="Periplasmic binding protein-like II"/>
    <property type="match status" value="1"/>
</dbReference>
<keyword evidence="5" id="KW-1185">Reference proteome</keyword>
<reference evidence="4" key="1">
    <citation type="journal article" date="2014" name="Int. J. Syst. Evol. Microbiol.">
        <title>Complete genome sequence of Corynebacterium casei LMG S-19264T (=DSM 44701T), isolated from a smear-ripened cheese.</title>
        <authorList>
            <consortium name="US DOE Joint Genome Institute (JGI-PGF)"/>
            <person name="Walter F."/>
            <person name="Albersmeier A."/>
            <person name="Kalinowski J."/>
            <person name="Ruckert C."/>
        </authorList>
    </citation>
    <scope>NUCLEOTIDE SEQUENCE</scope>
    <source>
        <strain evidence="4">KCTC 32296</strain>
    </source>
</reference>
<feature type="signal peptide" evidence="2">
    <location>
        <begin position="1"/>
        <end position="23"/>
    </location>
</feature>
<dbReference type="Proteomes" id="UP000662572">
    <property type="component" value="Unassembled WGS sequence"/>
</dbReference>